<feature type="transmembrane region" description="Helical" evidence="8">
    <location>
        <begin position="209"/>
        <end position="236"/>
    </location>
</feature>
<evidence type="ECO:0000259" key="9">
    <source>
        <dbReference type="Pfam" id="PF00482"/>
    </source>
</evidence>
<evidence type="ECO:0000256" key="7">
    <source>
        <dbReference type="ARBA" id="ARBA00023136"/>
    </source>
</evidence>
<dbReference type="Pfam" id="PF00482">
    <property type="entry name" value="T2SSF"/>
    <property type="match status" value="1"/>
</dbReference>
<keyword evidence="4" id="KW-0997">Cell inner membrane</keyword>
<accession>A0A2M7IGB8</accession>
<protein>
    <recommendedName>
        <fullName evidence="9">Type II secretion system protein GspF domain-containing protein</fullName>
    </recommendedName>
</protein>
<keyword evidence="6 8" id="KW-1133">Transmembrane helix</keyword>
<feature type="non-terminal residue" evidence="10">
    <location>
        <position position="303"/>
    </location>
</feature>
<comment type="similarity">
    <text evidence="2">Belongs to the GSP F family.</text>
</comment>
<reference evidence="11" key="1">
    <citation type="submission" date="2017-09" db="EMBL/GenBank/DDBJ databases">
        <title>Depth-based differentiation of microbial function through sediment-hosted aquifers and enrichment of novel symbionts in the deep terrestrial subsurface.</title>
        <authorList>
            <person name="Probst A.J."/>
            <person name="Ladd B."/>
            <person name="Jarett J.K."/>
            <person name="Geller-Mcgrath D.E."/>
            <person name="Sieber C.M.K."/>
            <person name="Emerson J.B."/>
            <person name="Anantharaman K."/>
            <person name="Thomas B.C."/>
            <person name="Malmstrom R."/>
            <person name="Stieglmeier M."/>
            <person name="Klingl A."/>
            <person name="Woyke T."/>
            <person name="Ryan C.M."/>
            <person name="Banfield J.F."/>
        </authorList>
    </citation>
    <scope>NUCLEOTIDE SEQUENCE [LARGE SCALE GENOMIC DNA]</scope>
</reference>
<dbReference type="AlphaFoldDB" id="A0A2M7IGB8"/>
<evidence type="ECO:0000313" key="11">
    <source>
        <dbReference type="Proteomes" id="UP000231280"/>
    </source>
</evidence>
<dbReference type="Gene3D" id="1.20.81.30">
    <property type="entry name" value="Type II secretion system (T2SS), domain F"/>
    <property type="match status" value="2"/>
</dbReference>
<sequence>MKFNYIARNSAAEVETGQISASSQAEAIENLHGRNLVVLSCRPVISMPFWLKDIKIKSVKQKELVVFSRQLSALFSAKVPLVTALRALARQQQNYYFKEIIFEIANDVEAGFILSKSLSKHPKEFSAFYINLVKSGEVSGNLESVLIYLADHLEKQYYLATRVRNAMIYPAFVFLGFLVVAVLMLILVIPNLTSILEETGQQLPLTTRMIIGLSNLLASWGWLIFLVLAGAGIFAWRYVKTPQGRRMLDVIKLKMPLFGDIFRKVYIARFTENFSTLLHGGVPVLQALQVAGDVVGNVVFSEI</sequence>
<evidence type="ECO:0000256" key="5">
    <source>
        <dbReference type="ARBA" id="ARBA00022692"/>
    </source>
</evidence>
<evidence type="ECO:0000256" key="3">
    <source>
        <dbReference type="ARBA" id="ARBA00022475"/>
    </source>
</evidence>
<keyword evidence="7 8" id="KW-0472">Membrane</keyword>
<dbReference type="PRINTS" id="PR00812">
    <property type="entry name" value="BCTERIALGSPF"/>
</dbReference>
<organism evidence="10 11">
    <name type="scientific">Candidatus Portnoybacteria bacterium CG_4_8_14_3_um_filter_44_10</name>
    <dbReference type="NCBI Taxonomy" id="1974802"/>
    <lineage>
        <taxon>Bacteria</taxon>
        <taxon>Candidatus Portnoyibacteriota</taxon>
    </lineage>
</organism>
<name>A0A2M7IGB8_9BACT</name>
<keyword evidence="5 8" id="KW-0812">Transmembrane</keyword>
<dbReference type="PANTHER" id="PTHR30012:SF0">
    <property type="entry name" value="TYPE II SECRETION SYSTEM PROTEIN F-RELATED"/>
    <property type="match status" value="1"/>
</dbReference>
<evidence type="ECO:0000256" key="8">
    <source>
        <dbReference type="SAM" id="Phobius"/>
    </source>
</evidence>
<evidence type="ECO:0000256" key="2">
    <source>
        <dbReference type="ARBA" id="ARBA00005745"/>
    </source>
</evidence>
<dbReference type="FunFam" id="1.20.81.30:FF:000001">
    <property type="entry name" value="Type II secretion system protein F"/>
    <property type="match status" value="1"/>
</dbReference>
<evidence type="ECO:0000256" key="4">
    <source>
        <dbReference type="ARBA" id="ARBA00022519"/>
    </source>
</evidence>
<gene>
    <name evidence="10" type="ORF">CO002_01230</name>
</gene>
<dbReference type="Proteomes" id="UP000231280">
    <property type="component" value="Unassembled WGS sequence"/>
</dbReference>
<keyword evidence="3" id="KW-1003">Cell membrane</keyword>
<dbReference type="InterPro" id="IPR018076">
    <property type="entry name" value="T2SS_GspF_dom"/>
</dbReference>
<comment type="caution">
    <text evidence="10">The sequence shown here is derived from an EMBL/GenBank/DDBJ whole genome shotgun (WGS) entry which is preliminary data.</text>
</comment>
<evidence type="ECO:0000313" key="10">
    <source>
        <dbReference type="EMBL" id="PIW75570.1"/>
    </source>
</evidence>
<evidence type="ECO:0000256" key="1">
    <source>
        <dbReference type="ARBA" id="ARBA00004429"/>
    </source>
</evidence>
<dbReference type="InterPro" id="IPR003004">
    <property type="entry name" value="GspF/PilC"/>
</dbReference>
<proteinExistence type="inferred from homology"/>
<dbReference type="GO" id="GO:0005886">
    <property type="term" value="C:plasma membrane"/>
    <property type="evidence" value="ECO:0007669"/>
    <property type="project" value="UniProtKB-SubCell"/>
</dbReference>
<comment type="subcellular location">
    <subcellularLocation>
        <location evidence="1">Cell inner membrane</location>
        <topology evidence="1">Multi-pass membrane protein</topology>
    </subcellularLocation>
</comment>
<feature type="domain" description="Type II secretion system protein GspF" evidence="9">
    <location>
        <begin position="67"/>
        <end position="190"/>
    </location>
</feature>
<dbReference type="PANTHER" id="PTHR30012">
    <property type="entry name" value="GENERAL SECRETION PATHWAY PROTEIN"/>
    <property type="match status" value="1"/>
</dbReference>
<feature type="transmembrane region" description="Helical" evidence="8">
    <location>
        <begin position="166"/>
        <end position="189"/>
    </location>
</feature>
<dbReference type="EMBL" id="PFGX01000033">
    <property type="protein sequence ID" value="PIW75570.1"/>
    <property type="molecule type" value="Genomic_DNA"/>
</dbReference>
<dbReference type="InterPro" id="IPR042094">
    <property type="entry name" value="T2SS_GspF_sf"/>
</dbReference>
<evidence type="ECO:0000256" key="6">
    <source>
        <dbReference type="ARBA" id="ARBA00022989"/>
    </source>
</evidence>